<proteinExistence type="predicted"/>
<dbReference type="EMBL" id="CM001403">
    <property type="protein sequence ID" value="EHQ27991.1"/>
    <property type="molecule type" value="Genomic_DNA"/>
</dbReference>
<organism evidence="2 3">
    <name type="scientific">Mucilaginibacter paludis DSM 18603</name>
    <dbReference type="NCBI Taxonomy" id="714943"/>
    <lineage>
        <taxon>Bacteria</taxon>
        <taxon>Pseudomonadati</taxon>
        <taxon>Bacteroidota</taxon>
        <taxon>Sphingobacteriia</taxon>
        <taxon>Sphingobacteriales</taxon>
        <taxon>Sphingobacteriaceae</taxon>
        <taxon>Mucilaginibacter</taxon>
    </lineage>
</organism>
<keyword evidence="3" id="KW-1185">Reference proteome</keyword>
<evidence type="ECO:0000256" key="1">
    <source>
        <dbReference type="SAM" id="SignalP"/>
    </source>
</evidence>
<dbReference type="AlphaFoldDB" id="H1Y082"/>
<sequence>MKKTLLLLLVLSALGYTAKAQLGYNYAQYGLGVGYTNVTAKTDVPYQTSNPSVNFNFNYNYTPYTTFSLEYEFGRLSGGYGDFYEKASKGLNATDANYPLLIAAIPVAYKMIDPFMRYYYNNYQSIAVHGDVQLGEFIDYENGGFIANVVKNVYVGTGVGMLYNNITSVNRFNADSTRTYGGSDRSNNVFVPVRVGYQFKIYNSYDEPSISVHLGYQMNYVFGYGLDGYSDPQFTNRDFERFGGFSVGIKFNFGDVTSYRKATH</sequence>
<name>H1Y082_9SPHI</name>
<protein>
    <recommendedName>
        <fullName evidence="4">Outer membrane protein beta-barrel domain-containing protein</fullName>
    </recommendedName>
</protein>
<reference evidence="2" key="1">
    <citation type="submission" date="2011-09" db="EMBL/GenBank/DDBJ databases">
        <title>The permanent draft genome of Mucilaginibacter paludis DSM 18603.</title>
        <authorList>
            <consortium name="US DOE Joint Genome Institute (JGI-PGF)"/>
            <person name="Lucas S."/>
            <person name="Han J."/>
            <person name="Lapidus A."/>
            <person name="Bruce D."/>
            <person name="Goodwin L."/>
            <person name="Pitluck S."/>
            <person name="Peters L."/>
            <person name="Kyrpides N."/>
            <person name="Mavromatis K."/>
            <person name="Ivanova N."/>
            <person name="Mikhailova N."/>
            <person name="Held B."/>
            <person name="Detter J.C."/>
            <person name="Tapia R."/>
            <person name="Han C."/>
            <person name="Land M."/>
            <person name="Hauser L."/>
            <person name="Markowitz V."/>
            <person name="Cheng J.-F."/>
            <person name="Hugenholtz P."/>
            <person name="Woyke T."/>
            <person name="Wu D."/>
            <person name="Tindall B."/>
            <person name="Brambilla E."/>
            <person name="Klenk H.-P."/>
            <person name="Eisen J.A."/>
        </authorList>
    </citation>
    <scope>NUCLEOTIDE SEQUENCE [LARGE SCALE GENOMIC DNA]</scope>
    <source>
        <strain evidence="2">DSM 18603</strain>
    </source>
</reference>
<evidence type="ECO:0000313" key="3">
    <source>
        <dbReference type="Proteomes" id="UP000002774"/>
    </source>
</evidence>
<gene>
    <name evidence="2" type="ORF">Mucpa_3899</name>
</gene>
<evidence type="ECO:0000313" key="2">
    <source>
        <dbReference type="EMBL" id="EHQ27991.1"/>
    </source>
</evidence>
<evidence type="ECO:0008006" key="4">
    <source>
        <dbReference type="Google" id="ProtNLM"/>
    </source>
</evidence>
<dbReference type="Proteomes" id="UP000002774">
    <property type="component" value="Chromosome"/>
</dbReference>
<dbReference type="RefSeq" id="WP_008508690.1">
    <property type="nucleotide sequence ID" value="NZ_CM001403.1"/>
</dbReference>
<feature type="signal peptide" evidence="1">
    <location>
        <begin position="1"/>
        <end position="20"/>
    </location>
</feature>
<keyword evidence="1" id="KW-0732">Signal</keyword>
<dbReference type="HOGENOM" id="CLU_1053011_0_0_10"/>
<accession>H1Y082</accession>
<dbReference type="OrthoDB" id="648040at2"/>
<feature type="chain" id="PRO_5003557311" description="Outer membrane protein beta-barrel domain-containing protein" evidence="1">
    <location>
        <begin position="21"/>
        <end position="264"/>
    </location>
</feature>